<dbReference type="EC" id="3.5.1.9" evidence="3"/>
<dbReference type="GO" id="GO:0004061">
    <property type="term" value="F:arylformamidase activity"/>
    <property type="evidence" value="ECO:0007669"/>
    <property type="project" value="UniProtKB-EC"/>
</dbReference>
<dbReference type="PANTHER" id="PTHR48081">
    <property type="entry name" value="AB HYDROLASE SUPERFAMILY PROTEIN C4A8.06C"/>
    <property type="match status" value="1"/>
</dbReference>
<sequence>MASTAFDLTFSNLTERAVQYNARASVADFDAEMRLYAALAAESKAACPAVLDLQYGMGQAERLDIFPAAAARQPAPLFVYIHGGYWRSQRKEEACSMAHALTQAGVAVAVLEYTLLPEATLAEVVREVRSAVAWLYRHAGAYGIDRDRIHVGGSSAGGHLAAMLLGDAWQSRFNVPQDVIKGILGLSGLYDIRPLCDIGVNEWLRLHDEQAALLSPALDLPLQGPPVVLCAGGLETTGFKHQTLYFHALLEEHGLPVRLVENTHNNHFNLVNELANPQSALFQATMDMIG</sequence>
<comment type="caution">
    <text evidence="3">The sequence shown here is derived from an EMBL/GenBank/DDBJ whole genome shotgun (WGS) entry which is preliminary data.</text>
</comment>
<dbReference type="SUPFAM" id="SSF53474">
    <property type="entry name" value="alpha/beta-Hydrolases"/>
    <property type="match status" value="1"/>
</dbReference>
<keyword evidence="4" id="KW-1185">Reference proteome</keyword>
<gene>
    <name evidence="3" type="ORF">ABH943_001840</name>
</gene>
<reference evidence="3 4" key="1">
    <citation type="submission" date="2024-11" db="EMBL/GenBank/DDBJ databases">
        <title>Using genomics to understand microbial adaptation to soil warming.</title>
        <authorList>
            <person name="Deangelis K.M. PhD."/>
        </authorList>
    </citation>
    <scope>NUCLEOTIDE SEQUENCE [LARGE SCALE GENOMIC DNA]</scope>
    <source>
        <strain evidence="3 4">GAS97</strain>
    </source>
</reference>
<dbReference type="InterPro" id="IPR029058">
    <property type="entry name" value="AB_hydrolase_fold"/>
</dbReference>
<feature type="domain" description="BD-FAE-like" evidence="2">
    <location>
        <begin position="63"/>
        <end position="164"/>
    </location>
</feature>
<dbReference type="EMBL" id="JBIYDN010000004">
    <property type="protein sequence ID" value="MFK4441825.1"/>
    <property type="molecule type" value="Genomic_DNA"/>
</dbReference>
<organism evidence="3 4">
    <name type="scientific">Caballeronia udeis</name>
    <dbReference type="NCBI Taxonomy" id="1232866"/>
    <lineage>
        <taxon>Bacteria</taxon>
        <taxon>Pseudomonadati</taxon>
        <taxon>Pseudomonadota</taxon>
        <taxon>Betaproteobacteria</taxon>
        <taxon>Burkholderiales</taxon>
        <taxon>Burkholderiaceae</taxon>
        <taxon>Caballeronia</taxon>
    </lineage>
</organism>
<dbReference type="Gene3D" id="3.40.50.1820">
    <property type="entry name" value="alpha/beta hydrolase"/>
    <property type="match status" value="1"/>
</dbReference>
<dbReference type="PANTHER" id="PTHR48081:SF33">
    <property type="entry name" value="KYNURENINE FORMAMIDASE"/>
    <property type="match status" value="1"/>
</dbReference>
<accession>A0ABW8MDR9</accession>
<dbReference type="InterPro" id="IPR050300">
    <property type="entry name" value="GDXG_lipolytic_enzyme"/>
</dbReference>
<evidence type="ECO:0000259" key="2">
    <source>
        <dbReference type="Pfam" id="PF20434"/>
    </source>
</evidence>
<dbReference type="Pfam" id="PF20434">
    <property type="entry name" value="BD-FAE"/>
    <property type="match status" value="1"/>
</dbReference>
<evidence type="ECO:0000256" key="1">
    <source>
        <dbReference type="ARBA" id="ARBA00022801"/>
    </source>
</evidence>
<keyword evidence="1 3" id="KW-0378">Hydrolase</keyword>
<name>A0ABW8MDR9_9BURK</name>
<proteinExistence type="predicted"/>
<evidence type="ECO:0000313" key="3">
    <source>
        <dbReference type="EMBL" id="MFK4441825.1"/>
    </source>
</evidence>
<dbReference type="InterPro" id="IPR049492">
    <property type="entry name" value="BD-FAE-like_dom"/>
</dbReference>
<dbReference type="Proteomes" id="UP001620514">
    <property type="component" value="Unassembled WGS sequence"/>
</dbReference>
<evidence type="ECO:0000313" key="4">
    <source>
        <dbReference type="Proteomes" id="UP001620514"/>
    </source>
</evidence>
<dbReference type="RefSeq" id="WP_404605828.1">
    <property type="nucleotide sequence ID" value="NZ_JBIYDN010000004.1"/>
</dbReference>
<protein>
    <submittedName>
        <fullName evidence="3">Arylformamidase</fullName>
        <ecNumber evidence="3">3.5.1.9</ecNumber>
    </submittedName>
</protein>